<evidence type="ECO:0000256" key="1">
    <source>
        <dbReference type="SAM" id="Phobius"/>
    </source>
</evidence>
<sequence length="108" mass="11746">MANTLSSQSGGFANATPNTTLERTMVNKPKPMSVWLPFGFSAILCVIVLIANVVGGFVAGRSDIGMTPLICFLPMIFWVAAASHQQTNEHIKALEDRIRQLEEAERAV</sequence>
<protein>
    <submittedName>
        <fullName evidence="2">Uncharacterized protein</fullName>
    </submittedName>
</protein>
<keyword evidence="1" id="KW-1133">Transmembrane helix</keyword>
<proteinExistence type="predicted"/>
<organism evidence="2">
    <name type="scientific">Singulisphaera sp. Ch08</name>
    <dbReference type="NCBI Taxonomy" id="3120278"/>
    <lineage>
        <taxon>Bacteria</taxon>
        <taxon>Pseudomonadati</taxon>
        <taxon>Planctomycetota</taxon>
        <taxon>Planctomycetia</taxon>
        <taxon>Isosphaerales</taxon>
        <taxon>Isosphaeraceae</taxon>
        <taxon>Singulisphaera</taxon>
    </lineage>
</organism>
<feature type="transmembrane region" description="Helical" evidence="1">
    <location>
        <begin position="34"/>
        <end position="58"/>
    </location>
</feature>
<gene>
    <name evidence="2" type="ORF">V5E97_05280</name>
</gene>
<dbReference type="AlphaFoldDB" id="A0AAU7CKH1"/>
<dbReference type="EMBL" id="CP155447">
    <property type="protein sequence ID" value="XBH05432.1"/>
    <property type="molecule type" value="Genomic_DNA"/>
</dbReference>
<accession>A0AAU7CKH1</accession>
<evidence type="ECO:0000313" key="2">
    <source>
        <dbReference type="EMBL" id="XBH05432.1"/>
    </source>
</evidence>
<name>A0AAU7CKH1_9BACT</name>
<feature type="transmembrane region" description="Helical" evidence="1">
    <location>
        <begin position="64"/>
        <end position="82"/>
    </location>
</feature>
<keyword evidence="1" id="KW-0472">Membrane</keyword>
<keyword evidence="1" id="KW-0812">Transmembrane</keyword>
<dbReference type="RefSeq" id="WP_406698251.1">
    <property type="nucleotide sequence ID" value="NZ_CP155447.1"/>
</dbReference>
<reference evidence="2" key="1">
    <citation type="submission" date="2024-05" db="EMBL/GenBank/DDBJ databases">
        <title>Planctomycetes of the genus Singulisphaera possess chitinolytic capabilities.</title>
        <authorList>
            <person name="Ivanova A."/>
        </authorList>
    </citation>
    <scope>NUCLEOTIDE SEQUENCE</scope>
    <source>
        <strain evidence="2">Ch08T</strain>
    </source>
</reference>